<accession>A0A6J4RE52</accession>
<name>A0A6J4RE52_9ACTN</name>
<dbReference type="GO" id="GO:0003887">
    <property type="term" value="F:DNA-directed DNA polymerase activity"/>
    <property type="evidence" value="ECO:0007669"/>
    <property type="project" value="UniProtKB-EC"/>
</dbReference>
<dbReference type="EC" id="2.7.7.7" evidence="1"/>
<organism evidence="1">
    <name type="scientific">uncultured Solirubrobacteraceae bacterium</name>
    <dbReference type="NCBI Taxonomy" id="1162706"/>
    <lineage>
        <taxon>Bacteria</taxon>
        <taxon>Bacillati</taxon>
        <taxon>Actinomycetota</taxon>
        <taxon>Thermoleophilia</taxon>
        <taxon>Solirubrobacterales</taxon>
        <taxon>Solirubrobacteraceae</taxon>
        <taxon>environmental samples</taxon>
    </lineage>
</organism>
<dbReference type="EMBL" id="CADCVS010000027">
    <property type="protein sequence ID" value="CAA9471469.1"/>
    <property type="molecule type" value="Genomic_DNA"/>
</dbReference>
<proteinExistence type="predicted"/>
<gene>
    <name evidence="1" type="ORF">AVDCRST_MAG30-139</name>
</gene>
<keyword evidence="1" id="KW-0808">Transferase</keyword>
<protein>
    <submittedName>
        <fullName evidence="1">DNA polymerase III alpha subunit</fullName>
        <ecNumber evidence="1">2.7.7.7</ecNumber>
    </submittedName>
</protein>
<reference evidence="1" key="1">
    <citation type="submission" date="2020-02" db="EMBL/GenBank/DDBJ databases">
        <authorList>
            <person name="Meier V. D."/>
        </authorList>
    </citation>
    <scope>NUCLEOTIDE SEQUENCE</scope>
    <source>
        <strain evidence="1">AVDCRST_MAG30</strain>
    </source>
</reference>
<sequence>LDGSVEVVVFEKALAGNEAAMALDEIVLIKGRVDHKEAGKVCVIVNEVSPFKPTEAEIEKAKAAAAEKAAAIPRSLNLRLDAATLPATVIDDLRRVFEDYPGECEVVLEMQTRTGPRRLRLGEGYRVAARNAALKAELSRLLGSTPLPAVLEPELEPVAPEPEPAPA</sequence>
<keyword evidence="1" id="KW-0548">Nucleotidyltransferase</keyword>
<evidence type="ECO:0000313" key="1">
    <source>
        <dbReference type="EMBL" id="CAA9471469.1"/>
    </source>
</evidence>
<feature type="non-terminal residue" evidence="1">
    <location>
        <position position="1"/>
    </location>
</feature>
<dbReference type="AlphaFoldDB" id="A0A6J4RE52"/>